<feature type="transmembrane region" description="Helical" evidence="6">
    <location>
        <begin position="224"/>
        <end position="248"/>
    </location>
</feature>
<keyword evidence="2" id="KW-1003">Cell membrane</keyword>
<dbReference type="AlphaFoldDB" id="A0A917FXV0"/>
<dbReference type="Proteomes" id="UP000654257">
    <property type="component" value="Unassembled WGS sequence"/>
</dbReference>
<reference evidence="7" key="1">
    <citation type="journal article" date="2014" name="Int. J. Syst. Evol. Microbiol.">
        <title>Complete genome sequence of Corynebacterium casei LMG S-19264T (=DSM 44701T), isolated from a smear-ripened cheese.</title>
        <authorList>
            <consortium name="US DOE Joint Genome Institute (JGI-PGF)"/>
            <person name="Walter F."/>
            <person name="Albersmeier A."/>
            <person name="Kalinowski J."/>
            <person name="Ruckert C."/>
        </authorList>
    </citation>
    <scope>NUCLEOTIDE SEQUENCE</scope>
    <source>
        <strain evidence="7">CCM 7905</strain>
    </source>
</reference>
<protein>
    <submittedName>
        <fullName evidence="7">Inner membrane protein YhjD</fullName>
    </submittedName>
</protein>
<reference evidence="7" key="2">
    <citation type="submission" date="2020-09" db="EMBL/GenBank/DDBJ databases">
        <authorList>
            <person name="Sun Q."/>
            <person name="Sedlacek I."/>
        </authorList>
    </citation>
    <scope>NUCLEOTIDE SEQUENCE</scope>
    <source>
        <strain evidence="7">CCM 7905</strain>
    </source>
</reference>
<dbReference type="InterPro" id="IPR017039">
    <property type="entry name" value="Virul_fac_BrkB"/>
</dbReference>
<comment type="subcellular location">
    <subcellularLocation>
        <location evidence="1">Cell membrane</location>
        <topology evidence="1">Multi-pass membrane protein</topology>
    </subcellularLocation>
</comment>
<evidence type="ECO:0000256" key="4">
    <source>
        <dbReference type="ARBA" id="ARBA00022989"/>
    </source>
</evidence>
<dbReference type="EMBL" id="BMCU01000003">
    <property type="protein sequence ID" value="GGG13587.1"/>
    <property type="molecule type" value="Genomic_DNA"/>
</dbReference>
<feature type="transmembrane region" description="Helical" evidence="6">
    <location>
        <begin position="254"/>
        <end position="276"/>
    </location>
</feature>
<dbReference type="InterPro" id="IPR005274">
    <property type="entry name" value="IM_pro_YhjD"/>
</dbReference>
<dbReference type="NCBIfam" id="TIGR00765">
    <property type="entry name" value="yihY_not_rbn"/>
    <property type="match status" value="1"/>
</dbReference>
<feature type="transmembrane region" description="Helical" evidence="6">
    <location>
        <begin position="147"/>
        <end position="169"/>
    </location>
</feature>
<feature type="transmembrane region" description="Helical" evidence="6">
    <location>
        <begin position="312"/>
        <end position="334"/>
    </location>
</feature>
<evidence type="ECO:0000313" key="8">
    <source>
        <dbReference type="Proteomes" id="UP000654257"/>
    </source>
</evidence>
<keyword evidence="4 6" id="KW-1133">Transmembrane helix</keyword>
<dbReference type="RefSeq" id="WP_188545618.1">
    <property type="nucleotide sequence ID" value="NZ_BMCU01000003.1"/>
</dbReference>
<evidence type="ECO:0000256" key="3">
    <source>
        <dbReference type="ARBA" id="ARBA00022692"/>
    </source>
</evidence>
<evidence type="ECO:0000313" key="7">
    <source>
        <dbReference type="EMBL" id="GGG13587.1"/>
    </source>
</evidence>
<proteinExistence type="predicted"/>
<dbReference type="NCBIfam" id="TIGR00766">
    <property type="entry name" value="inner membrane protein YhjD"/>
    <property type="match status" value="1"/>
</dbReference>
<keyword evidence="5 6" id="KW-0472">Membrane</keyword>
<evidence type="ECO:0000256" key="6">
    <source>
        <dbReference type="SAM" id="Phobius"/>
    </source>
</evidence>
<feature type="transmembrane region" description="Helical" evidence="6">
    <location>
        <begin position="40"/>
        <end position="63"/>
    </location>
</feature>
<dbReference type="PIRSF" id="PIRSF035875">
    <property type="entry name" value="RNase_BN"/>
    <property type="match status" value="1"/>
</dbReference>
<name>A0A917FXV0_9NOCA</name>
<keyword evidence="8" id="KW-1185">Reference proteome</keyword>
<keyword evidence="3 6" id="KW-0812">Transmembrane</keyword>
<dbReference type="PANTHER" id="PTHR30213">
    <property type="entry name" value="INNER MEMBRANE PROTEIN YHJD"/>
    <property type="match status" value="1"/>
</dbReference>
<dbReference type="GO" id="GO:0005886">
    <property type="term" value="C:plasma membrane"/>
    <property type="evidence" value="ECO:0007669"/>
    <property type="project" value="UniProtKB-SubCell"/>
</dbReference>
<accession>A0A917FXV0</accession>
<organism evidence="7 8">
    <name type="scientific">Rhodococcoides trifolii</name>
    <dbReference type="NCBI Taxonomy" id="908250"/>
    <lineage>
        <taxon>Bacteria</taxon>
        <taxon>Bacillati</taxon>
        <taxon>Actinomycetota</taxon>
        <taxon>Actinomycetes</taxon>
        <taxon>Mycobacteriales</taxon>
        <taxon>Nocardiaceae</taxon>
        <taxon>Rhodococcoides</taxon>
    </lineage>
</organism>
<evidence type="ECO:0000256" key="5">
    <source>
        <dbReference type="ARBA" id="ARBA00023136"/>
    </source>
</evidence>
<comment type="caution">
    <text evidence="7">The sequence shown here is derived from an EMBL/GenBank/DDBJ whole genome shotgun (WGS) entry which is preliminary data.</text>
</comment>
<dbReference type="Pfam" id="PF03631">
    <property type="entry name" value="Virul_fac_BrkB"/>
    <property type="match status" value="1"/>
</dbReference>
<feature type="transmembrane region" description="Helical" evidence="6">
    <location>
        <begin position="103"/>
        <end position="126"/>
    </location>
</feature>
<dbReference type="PANTHER" id="PTHR30213:SF1">
    <property type="entry name" value="INNER MEMBRANE PROTEIN YHJD"/>
    <property type="match status" value="1"/>
</dbReference>
<evidence type="ECO:0000256" key="2">
    <source>
        <dbReference type="ARBA" id="ARBA00022475"/>
    </source>
</evidence>
<evidence type="ECO:0000256" key="1">
    <source>
        <dbReference type="ARBA" id="ARBA00004651"/>
    </source>
</evidence>
<feature type="transmembrane region" description="Helical" evidence="6">
    <location>
        <begin position="189"/>
        <end position="212"/>
    </location>
</feature>
<gene>
    <name evidence="7" type="ORF">GCM10007304_29540</name>
</gene>
<sequence length="340" mass="35865">MPDFAAILDRRRKAWPWLDHAVRAGSVYTQQKGDYYAAGITYFSILALVPLLMVAFAIVGFVLSSRPDLLDQLQTAIADNVPGSFGTTISDLVETAIESRTSVGVIGLVGALYAGLGWMANLREALTAMWESQHERSNFLVTKLKDLGALIGLGLALAVSLSLSALGSSGITDRILELLNVDNIVGVGIFVRVVSILVSIVATWAVFIWVIARLPREPVTARSAVRAALIAAVAFEVLKQVGAIYLASVTSGPAGVAFGPIIGLLVFVFITSRLLLFCTTWAATSHENLALAHTPPPDSAIIAPRVEVREGLSGAGVAAVVGAGLLAAVGLSGLRDRLRR</sequence>